<comment type="caution">
    <text evidence="2">The sequence shown here is derived from an EMBL/GenBank/DDBJ whole genome shotgun (WGS) entry which is preliminary data.</text>
</comment>
<keyword evidence="3" id="KW-1185">Reference proteome</keyword>
<gene>
    <name evidence="2" type="ORF">CUMW_098390</name>
</gene>
<feature type="chain" id="PRO_5014116243" evidence="1">
    <location>
        <begin position="22"/>
        <end position="58"/>
    </location>
</feature>
<accession>A0A2H5P2P2</accession>
<dbReference type="Proteomes" id="UP000236630">
    <property type="component" value="Unassembled WGS sequence"/>
</dbReference>
<dbReference type="AlphaFoldDB" id="A0A2H5P2P2"/>
<proteinExistence type="predicted"/>
<keyword evidence="1" id="KW-0732">Signal</keyword>
<dbReference type="EMBL" id="BDQV01000034">
    <property type="protein sequence ID" value="GAY46612.1"/>
    <property type="molecule type" value="Genomic_DNA"/>
</dbReference>
<protein>
    <submittedName>
        <fullName evidence="2">Uncharacterized protein</fullName>
    </submittedName>
</protein>
<evidence type="ECO:0000313" key="3">
    <source>
        <dbReference type="Proteomes" id="UP000236630"/>
    </source>
</evidence>
<reference evidence="2 3" key="1">
    <citation type="journal article" date="2017" name="Front. Genet.">
        <title>Draft sequencing of the heterozygous diploid genome of Satsuma (Citrus unshiu Marc.) using a hybrid assembly approach.</title>
        <authorList>
            <person name="Shimizu T."/>
            <person name="Tanizawa Y."/>
            <person name="Mochizuki T."/>
            <person name="Nagasaki H."/>
            <person name="Yoshioka T."/>
            <person name="Toyoda A."/>
            <person name="Fujiyama A."/>
            <person name="Kaminuma E."/>
            <person name="Nakamura Y."/>
        </authorList>
    </citation>
    <scope>NUCLEOTIDE SEQUENCE [LARGE SCALE GENOMIC DNA]</scope>
    <source>
        <strain evidence="3">cv. Miyagawa wase</strain>
    </source>
</reference>
<sequence length="58" mass="6191">MWISFGAAFIYCLGLAINVESKEHQEGYSQITSHVILSSGSLASASLASMGREVELSL</sequence>
<organism evidence="2 3">
    <name type="scientific">Citrus unshiu</name>
    <name type="common">Satsuma mandarin</name>
    <name type="synonym">Citrus nobilis var. unshiu</name>
    <dbReference type="NCBI Taxonomy" id="55188"/>
    <lineage>
        <taxon>Eukaryota</taxon>
        <taxon>Viridiplantae</taxon>
        <taxon>Streptophyta</taxon>
        <taxon>Embryophyta</taxon>
        <taxon>Tracheophyta</taxon>
        <taxon>Spermatophyta</taxon>
        <taxon>Magnoliopsida</taxon>
        <taxon>eudicotyledons</taxon>
        <taxon>Gunneridae</taxon>
        <taxon>Pentapetalae</taxon>
        <taxon>rosids</taxon>
        <taxon>malvids</taxon>
        <taxon>Sapindales</taxon>
        <taxon>Rutaceae</taxon>
        <taxon>Aurantioideae</taxon>
        <taxon>Citrus</taxon>
    </lineage>
</organism>
<evidence type="ECO:0000256" key="1">
    <source>
        <dbReference type="SAM" id="SignalP"/>
    </source>
</evidence>
<evidence type="ECO:0000313" key="2">
    <source>
        <dbReference type="EMBL" id="GAY46612.1"/>
    </source>
</evidence>
<feature type="signal peptide" evidence="1">
    <location>
        <begin position="1"/>
        <end position="21"/>
    </location>
</feature>
<name>A0A2H5P2P2_CITUN</name>